<comment type="caution">
    <text evidence="4">The sequence shown here is derived from an EMBL/GenBank/DDBJ whole genome shotgun (WGS) entry which is preliminary data.</text>
</comment>
<dbReference type="Proteomes" id="UP000294835">
    <property type="component" value="Unassembled WGS sequence"/>
</dbReference>
<evidence type="ECO:0000259" key="3">
    <source>
        <dbReference type="Pfam" id="PF05193"/>
    </source>
</evidence>
<dbReference type="AlphaFoldDB" id="A0A4R2PUL0"/>
<evidence type="ECO:0000313" key="5">
    <source>
        <dbReference type="Proteomes" id="UP000294835"/>
    </source>
</evidence>
<dbReference type="InterPro" id="IPR050361">
    <property type="entry name" value="MPP/UQCRC_Complex"/>
</dbReference>
<keyword evidence="4" id="KW-0378">Hydrolase</keyword>
<protein>
    <submittedName>
        <fullName evidence="4">Zinc protease</fullName>
    </submittedName>
</protein>
<keyword evidence="5" id="KW-1185">Reference proteome</keyword>
<proteinExistence type="predicted"/>
<accession>A0A4R2PUL0</accession>
<evidence type="ECO:0000259" key="2">
    <source>
        <dbReference type="Pfam" id="PF00675"/>
    </source>
</evidence>
<evidence type="ECO:0000256" key="1">
    <source>
        <dbReference type="SAM" id="SignalP"/>
    </source>
</evidence>
<dbReference type="SUPFAM" id="SSF63411">
    <property type="entry name" value="LuxS/MPP-like metallohydrolase"/>
    <property type="match status" value="2"/>
</dbReference>
<gene>
    <name evidence="4" type="ORF">EV662_11036</name>
</gene>
<dbReference type="Pfam" id="PF00675">
    <property type="entry name" value="Peptidase_M16"/>
    <property type="match status" value="1"/>
</dbReference>
<dbReference type="GO" id="GO:0006508">
    <property type="term" value="P:proteolysis"/>
    <property type="evidence" value="ECO:0007669"/>
    <property type="project" value="UniProtKB-KW"/>
</dbReference>
<dbReference type="InterPro" id="IPR011249">
    <property type="entry name" value="Metalloenz_LuxS/M16"/>
</dbReference>
<reference evidence="4 5" key="1">
    <citation type="submission" date="2019-03" db="EMBL/GenBank/DDBJ databases">
        <title>Genomic Encyclopedia of Type Strains, Phase IV (KMG-IV): sequencing the most valuable type-strain genomes for metagenomic binning, comparative biology and taxonomic classification.</title>
        <authorList>
            <person name="Goeker M."/>
        </authorList>
    </citation>
    <scope>NUCLEOTIDE SEQUENCE [LARGE SCALE GENOMIC DNA]</scope>
    <source>
        <strain evidence="4 5">DSM 18063</strain>
    </source>
</reference>
<dbReference type="Pfam" id="PF05193">
    <property type="entry name" value="Peptidase_M16_C"/>
    <property type="match status" value="1"/>
</dbReference>
<keyword evidence="1" id="KW-0732">Signal</keyword>
<dbReference type="InterPro" id="IPR007863">
    <property type="entry name" value="Peptidase_M16_C"/>
</dbReference>
<dbReference type="PANTHER" id="PTHR11851:SF224">
    <property type="entry name" value="PROCESSING PROTEASE"/>
    <property type="match status" value="1"/>
</dbReference>
<dbReference type="InterPro" id="IPR011765">
    <property type="entry name" value="Pept_M16_N"/>
</dbReference>
<feature type="signal peptide" evidence="1">
    <location>
        <begin position="1"/>
        <end position="22"/>
    </location>
</feature>
<evidence type="ECO:0000313" key="4">
    <source>
        <dbReference type="EMBL" id="TCP39732.1"/>
    </source>
</evidence>
<feature type="domain" description="Peptidase M16 N-terminal" evidence="2">
    <location>
        <begin position="41"/>
        <end position="180"/>
    </location>
</feature>
<dbReference type="EMBL" id="SLXP01000010">
    <property type="protein sequence ID" value="TCP39732.1"/>
    <property type="molecule type" value="Genomic_DNA"/>
</dbReference>
<feature type="domain" description="Peptidase M16 C-terminal" evidence="3">
    <location>
        <begin position="190"/>
        <end position="363"/>
    </location>
</feature>
<dbReference type="RefSeq" id="WP_425057040.1">
    <property type="nucleotide sequence ID" value="NZ_SLXP01000010.1"/>
</dbReference>
<feature type="chain" id="PRO_5020307977" evidence="1">
    <location>
        <begin position="23"/>
        <end position="439"/>
    </location>
</feature>
<dbReference type="GO" id="GO:0046872">
    <property type="term" value="F:metal ion binding"/>
    <property type="evidence" value="ECO:0007669"/>
    <property type="project" value="InterPro"/>
</dbReference>
<name>A0A4R2PUL0_9RHOB</name>
<dbReference type="GO" id="GO:0008233">
    <property type="term" value="F:peptidase activity"/>
    <property type="evidence" value="ECO:0007669"/>
    <property type="project" value="UniProtKB-KW"/>
</dbReference>
<dbReference type="PANTHER" id="PTHR11851">
    <property type="entry name" value="METALLOPROTEASE"/>
    <property type="match status" value="1"/>
</dbReference>
<organism evidence="4 5">
    <name type="scientific">Rhodovulum marinum</name>
    <dbReference type="NCBI Taxonomy" id="320662"/>
    <lineage>
        <taxon>Bacteria</taxon>
        <taxon>Pseudomonadati</taxon>
        <taxon>Pseudomonadota</taxon>
        <taxon>Alphaproteobacteria</taxon>
        <taxon>Rhodobacterales</taxon>
        <taxon>Paracoccaceae</taxon>
        <taxon>Rhodovulum</taxon>
    </lineage>
</organism>
<keyword evidence="4" id="KW-0645">Protease</keyword>
<sequence length="439" mass="47380">MSMIRLIATVGLALWLALPARAAVDIQEVTSPGGIDAWLVESHEIPFVALEIRFRGGASLDAPGKRGAVNLMTALLEEGSGEMDARAFVRARDALAASFRFSAGQDSLSLSARMLSENRDEAVALLRQALHAPRFDADAIERVRSQVISSIRSDAKDPNAIAGQTFDRLAFGAHPYASPIDGTEDSVTALTRADLLDAHARVVARDRLYVAAVGDITAEELGALLDRLFDGLPETGAPLPEQAPYVLGGGITVVPFDTPQSVAVFGHRGMERDDPDFFAAYVMNEVLGAGGFESRLMKEVRVKRGLTYGVYSYLYPMDYAALMLGQVASGNENIAEAIAVIRAEWAKMAESGVTEQELEDVKTYLTGAYPLRFDGNAPIARILVGMQMEGLSPGYVNTRNDQIMAVTLEDVRRVAGKLLQPDQLHFVVVGRPEGLETTN</sequence>
<dbReference type="Gene3D" id="3.30.830.10">
    <property type="entry name" value="Metalloenzyme, LuxS/M16 peptidase-like"/>
    <property type="match status" value="2"/>
</dbReference>